<dbReference type="InterPro" id="IPR036513">
    <property type="entry name" value="STAS_dom_sf"/>
</dbReference>
<proteinExistence type="predicted"/>
<reference evidence="1 2" key="1">
    <citation type="submission" date="2018-09" db="EMBL/GenBank/DDBJ databases">
        <title>Genomic Encyclopedia of Archaeal and Bacterial Type Strains, Phase II (KMG-II): from individual species to whole genera.</title>
        <authorList>
            <person name="Goeker M."/>
        </authorList>
    </citation>
    <scope>NUCLEOTIDE SEQUENCE [LARGE SCALE GENOMIC DNA]</scope>
    <source>
        <strain evidence="1 2">DSM 11458</strain>
    </source>
</reference>
<dbReference type="SUPFAM" id="SSF52091">
    <property type="entry name" value="SpoIIaa-like"/>
    <property type="match status" value="1"/>
</dbReference>
<dbReference type="AlphaFoldDB" id="A0A420DH40"/>
<accession>A0A420DH40</accession>
<gene>
    <name evidence="1" type="ORF">C8N30_2605</name>
</gene>
<keyword evidence="2" id="KW-1185">Reference proteome</keyword>
<sequence length="92" mass="10261">MTKPQTFVLEHEPRKDLPEDLFTFLNDNKDHSVEIDLSGVKALSGRHIELLLSASQSWRAAGLPLVLVRADKTLIERLCAFGMPANLFSEGN</sequence>
<dbReference type="RefSeq" id="WP_025062411.1">
    <property type="nucleotide sequence ID" value="NZ_RAQK01000002.1"/>
</dbReference>
<protein>
    <recommendedName>
        <fullName evidence="3">STAS domain-containing protein</fullName>
    </recommendedName>
</protein>
<evidence type="ECO:0000313" key="1">
    <source>
        <dbReference type="EMBL" id="RKE93542.1"/>
    </source>
</evidence>
<comment type="caution">
    <text evidence="1">The sequence shown here is derived from an EMBL/GenBank/DDBJ whole genome shotgun (WGS) entry which is preliminary data.</text>
</comment>
<organism evidence="1 2">
    <name type="scientific">Sulfitobacter guttiformis</name>
    <dbReference type="NCBI Taxonomy" id="74349"/>
    <lineage>
        <taxon>Bacteria</taxon>
        <taxon>Pseudomonadati</taxon>
        <taxon>Pseudomonadota</taxon>
        <taxon>Alphaproteobacteria</taxon>
        <taxon>Rhodobacterales</taxon>
        <taxon>Roseobacteraceae</taxon>
        <taxon>Sulfitobacter</taxon>
    </lineage>
</organism>
<name>A0A420DH40_9RHOB</name>
<dbReference type="EMBL" id="RAQK01000002">
    <property type="protein sequence ID" value="RKE93542.1"/>
    <property type="molecule type" value="Genomic_DNA"/>
</dbReference>
<dbReference type="Proteomes" id="UP000284407">
    <property type="component" value="Unassembled WGS sequence"/>
</dbReference>
<evidence type="ECO:0008006" key="3">
    <source>
        <dbReference type="Google" id="ProtNLM"/>
    </source>
</evidence>
<dbReference type="STRING" id="1443111.Z949_1923"/>
<evidence type="ECO:0000313" key="2">
    <source>
        <dbReference type="Proteomes" id="UP000284407"/>
    </source>
</evidence>